<feature type="domain" description="Nudix hydrolase" evidence="1">
    <location>
        <begin position="135"/>
        <end position="284"/>
    </location>
</feature>
<dbReference type="Gene3D" id="3.90.79.10">
    <property type="entry name" value="Nucleoside Triphosphate Pyrophosphohydrolase"/>
    <property type="match status" value="1"/>
</dbReference>
<dbReference type="EMBL" id="NAJP01000121">
    <property type="protein sequence ID" value="TKA28105.1"/>
    <property type="molecule type" value="Genomic_DNA"/>
</dbReference>
<dbReference type="SUPFAM" id="SSF55811">
    <property type="entry name" value="Nudix"/>
    <property type="match status" value="1"/>
</dbReference>
<gene>
    <name evidence="2" type="ORF">B0A54_16077</name>
</gene>
<accession>A0A4U0U1W4</accession>
<dbReference type="AlphaFoldDB" id="A0A4U0U1W4"/>
<dbReference type="Proteomes" id="UP000310066">
    <property type="component" value="Unassembled WGS sequence"/>
</dbReference>
<dbReference type="STRING" id="329885.A0A4U0U1W4"/>
<reference evidence="2 3" key="1">
    <citation type="submission" date="2017-03" db="EMBL/GenBank/DDBJ databases">
        <title>Genomes of endolithic fungi from Antarctica.</title>
        <authorList>
            <person name="Coleine C."/>
            <person name="Masonjones S."/>
            <person name="Stajich J.E."/>
        </authorList>
    </citation>
    <scope>NUCLEOTIDE SEQUENCE [LARGE SCALE GENOMIC DNA]</scope>
    <source>
        <strain evidence="2 3">CCFEE 5311</strain>
    </source>
</reference>
<dbReference type="PANTHER" id="PTHR13622:SF8">
    <property type="entry name" value="THIAMIN PYROPHOSPHOKINASE 1"/>
    <property type="match status" value="1"/>
</dbReference>
<organism evidence="2 3">
    <name type="scientific">Friedmanniomyces endolithicus</name>
    <dbReference type="NCBI Taxonomy" id="329885"/>
    <lineage>
        <taxon>Eukaryota</taxon>
        <taxon>Fungi</taxon>
        <taxon>Dikarya</taxon>
        <taxon>Ascomycota</taxon>
        <taxon>Pezizomycotina</taxon>
        <taxon>Dothideomycetes</taxon>
        <taxon>Dothideomycetidae</taxon>
        <taxon>Mycosphaerellales</taxon>
        <taxon>Teratosphaeriaceae</taxon>
        <taxon>Friedmanniomyces</taxon>
    </lineage>
</organism>
<comment type="caution">
    <text evidence="2">The sequence shown here is derived from an EMBL/GenBank/DDBJ whole genome shotgun (WGS) entry which is preliminary data.</text>
</comment>
<evidence type="ECO:0000313" key="2">
    <source>
        <dbReference type="EMBL" id="TKA28105.1"/>
    </source>
</evidence>
<evidence type="ECO:0000313" key="3">
    <source>
        <dbReference type="Proteomes" id="UP000310066"/>
    </source>
</evidence>
<proteinExistence type="predicted"/>
<dbReference type="OrthoDB" id="10261522at2759"/>
<name>A0A4U0U1W4_9PEZI</name>
<dbReference type="FunFam" id="3.90.79.10:FF:000019">
    <property type="entry name" value="Thiamin pyrophosphokinase, putative"/>
    <property type="match status" value="1"/>
</dbReference>
<dbReference type="PROSITE" id="PS51462">
    <property type="entry name" value="NUDIX"/>
    <property type="match status" value="1"/>
</dbReference>
<dbReference type="PANTHER" id="PTHR13622">
    <property type="entry name" value="THIAMIN PYROPHOSPHOKINASE"/>
    <property type="match status" value="1"/>
</dbReference>
<protein>
    <recommendedName>
        <fullName evidence="1">Nudix hydrolase domain-containing protein</fullName>
    </recommendedName>
</protein>
<dbReference type="InterPro" id="IPR000086">
    <property type="entry name" value="NUDIX_hydrolase_dom"/>
</dbReference>
<dbReference type="InterPro" id="IPR015797">
    <property type="entry name" value="NUDIX_hydrolase-like_dom_sf"/>
</dbReference>
<evidence type="ECO:0000259" key="1">
    <source>
        <dbReference type="PROSITE" id="PS51462"/>
    </source>
</evidence>
<sequence>MAQQSGSVSYLSLVAACDDFPYDPAAIEAYYQLYLPNDRRPHGYMLPATVDRMPWTADFVIRHDQPRSVTVLDSSNGTDTASAINDAFARLVNDCVERRLFDLLCGQHSEPFAIVGANYERPVHVERFAAALFGLTQRGAHLIAYTMDRDTGMKLWIPRRAAHLYTYPGKLDTTVAGGMKAGSSPYNTVIAEAQEEASFDEVLLRQHARSRGAVSHMSVTGTGFPGEQGLVVPNVDFIYDMELPPDVVPKPQDGEVGEFYCMSVEEVQAALLREEFKPEPAAVLIDFLIRHSFITPENEPEFVEITTRLHRRLPFKVGV</sequence>
<dbReference type="CDD" id="cd03676">
    <property type="entry name" value="NUDIX_Tnr3_like"/>
    <property type="match status" value="1"/>
</dbReference>
<dbReference type="GO" id="GO:0044715">
    <property type="term" value="F:8-oxo-dGDP phosphatase activity"/>
    <property type="evidence" value="ECO:0007669"/>
    <property type="project" value="TreeGrafter"/>
</dbReference>